<proteinExistence type="predicted"/>
<keyword evidence="4" id="KW-1185">Reference proteome</keyword>
<keyword evidence="2" id="KW-0812">Transmembrane</keyword>
<protein>
    <submittedName>
        <fullName evidence="3">Uncharacterized protein</fullName>
    </submittedName>
</protein>
<reference evidence="3 4" key="1">
    <citation type="journal article" date="2019" name="Int. J. Syst. Evol. Microbiol.">
        <title>The Global Catalogue of Microorganisms (GCM) 10K type strain sequencing project: providing services to taxonomists for standard genome sequencing and annotation.</title>
        <authorList>
            <consortium name="The Broad Institute Genomics Platform"/>
            <consortium name="The Broad Institute Genome Sequencing Center for Infectious Disease"/>
            <person name="Wu L."/>
            <person name="Ma J."/>
        </authorList>
    </citation>
    <scope>NUCLEOTIDE SEQUENCE [LARGE SCALE GENOMIC DNA]</scope>
    <source>
        <strain evidence="3 4">JCM 4395</strain>
    </source>
</reference>
<evidence type="ECO:0000313" key="4">
    <source>
        <dbReference type="Proteomes" id="UP001501777"/>
    </source>
</evidence>
<accession>A0ABN3NJU5</accession>
<feature type="transmembrane region" description="Helical" evidence="2">
    <location>
        <begin position="40"/>
        <end position="60"/>
    </location>
</feature>
<evidence type="ECO:0000256" key="1">
    <source>
        <dbReference type="SAM" id="MobiDB-lite"/>
    </source>
</evidence>
<dbReference type="RefSeq" id="WP_344407146.1">
    <property type="nucleotide sequence ID" value="NZ_BAAASG010000040.1"/>
</dbReference>
<evidence type="ECO:0000313" key="3">
    <source>
        <dbReference type="EMBL" id="GAA2524331.1"/>
    </source>
</evidence>
<evidence type="ECO:0000256" key="2">
    <source>
        <dbReference type="SAM" id="Phobius"/>
    </source>
</evidence>
<sequence length="87" mass="8681">MTELAITPGLLLTLMVSALAAIAVYLDTKRRSSDIPPRGDLYMAITAAAAVAAVLVSLGLTSIPPSPAQTPAVAPAPACPSPPGRCG</sequence>
<dbReference type="EMBL" id="BAAASG010000040">
    <property type="protein sequence ID" value="GAA2524331.1"/>
    <property type="molecule type" value="Genomic_DNA"/>
</dbReference>
<feature type="transmembrane region" description="Helical" evidence="2">
    <location>
        <begin position="6"/>
        <end position="28"/>
    </location>
</feature>
<organism evidence="3 4">
    <name type="scientific">Streptomyces longisporus</name>
    <dbReference type="NCBI Taxonomy" id="1948"/>
    <lineage>
        <taxon>Bacteria</taxon>
        <taxon>Bacillati</taxon>
        <taxon>Actinomycetota</taxon>
        <taxon>Actinomycetes</taxon>
        <taxon>Kitasatosporales</taxon>
        <taxon>Streptomycetaceae</taxon>
        <taxon>Streptomyces</taxon>
    </lineage>
</organism>
<feature type="compositionally biased region" description="Pro residues" evidence="1">
    <location>
        <begin position="77"/>
        <end position="87"/>
    </location>
</feature>
<gene>
    <name evidence="3" type="ORF">GCM10010276_89690</name>
</gene>
<feature type="region of interest" description="Disordered" evidence="1">
    <location>
        <begin position="67"/>
        <end position="87"/>
    </location>
</feature>
<dbReference type="Proteomes" id="UP001501777">
    <property type="component" value="Unassembled WGS sequence"/>
</dbReference>
<keyword evidence="2" id="KW-1133">Transmembrane helix</keyword>
<name>A0ABN3NJU5_STRLO</name>
<comment type="caution">
    <text evidence="3">The sequence shown here is derived from an EMBL/GenBank/DDBJ whole genome shotgun (WGS) entry which is preliminary data.</text>
</comment>
<keyword evidence="2" id="KW-0472">Membrane</keyword>